<dbReference type="InterPro" id="IPR035919">
    <property type="entry name" value="EAL_sf"/>
</dbReference>
<dbReference type="PROSITE" id="PS50883">
    <property type="entry name" value="EAL"/>
    <property type="match status" value="1"/>
</dbReference>
<dbReference type="InterPro" id="IPR050706">
    <property type="entry name" value="Cyclic-di-GMP_PDE-like"/>
</dbReference>
<dbReference type="RefSeq" id="WP_100671431.1">
    <property type="nucleotide sequence ID" value="NZ_NJGD01000003.1"/>
</dbReference>
<dbReference type="Gene3D" id="3.20.20.450">
    <property type="entry name" value="EAL domain"/>
    <property type="match status" value="1"/>
</dbReference>
<dbReference type="SUPFAM" id="SSF141868">
    <property type="entry name" value="EAL domain-like"/>
    <property type="match status" value="1"/>
</dbReference>
<dbReference type="AlphaFoldDB" id="A0A2J0Z5Z0"/>
<dbReference type="GO" id="GO:0016301">
    <property type="term" value="F:kinase activity"/>
    <property type="evidence" value="ECO:0007669"/>
    <property type="project" value="UniProtKB-KW"/>
</dbReference>
<evidence type="ECO:0000313" key="3">
    <source>
        <dbReference type="Proteomes" id="UP000231987"/>
    </source>
</evidence>
<dbReference type="InterPro" id="IPR001633">
    <property type="entry name" value="EAL_dom"/>
</dbReference>
<dbReference type="EMBL" id="NJGD01000003">
    <property type="protein sequence ID" value="PJR15933.1"/>
    <property type="molecule type" value="Genomic_DNA"/>
</dbReference>
<evidence type="ECO:0000259" key="1">
    <source>
        <dbReference type="PROSITE" id="PS50883"/>
    </source>
</evidence>
<dbReference type="Pfam" id="PF00563">
    <property type="entry name" value="EAL"/>
    <property type="match status" value="1"/>
</dbReference>
<dbReference type="Proteomes" id="UP000231987">
    <property type="component" value="Unassembled WGS sequence"/>
</dbReference>
<organism evidence="2 3">
    <name type="scientific">Rhizobium meliloti</name>
    <name type="common">Ensifer meliloti</name>
    <name type="synonym">Sinorhizobium meliloti</name>
    <dbReference type="NCBI Taxonomy" id="382"/>
    <lineage>
        <taxon>Bacteria</taxon>
        <taxon>Pseudomonadati</taxon>
        <taxon>Pseudomonadota</taxon>
        <taxon>Alphaproteobacteria</taxon>
        <taxon>Hyphomicrobiales</taxon>
        <taxon>Rhizobiaceae</taxon>
        <taxon>Sinorhizobium/Ensifer group</taxon>
        <taxon>Sinorhizobium</taxon>
    </lineage>
</organism>
<feature type="domain" description="EAL" evidence="1">
    <location>
        <begin position="7"/>
        <end position="261"/>
    </location>
</feature>
<dbReference type="CDD" id="cd01948">
    <property type="entry name" value="EAL"/>
    <property type="match status" value="1"/>
</dbReference>
<name>A0A2J0Z5Z0_RHIML</name>
<gene>
    <name evidence="2" type="ORF">CEJ86_09565</name>
</gene>
<reference evidence="2 3" key="1">
    <citation type="submission" date="2017-06" db="EMBL/GenBank/DDBJ databases">
        <title>Ensifer strains isolated from leguminous trees and herbs display diverse denitrification phenotypes with some acting as strong N2O sinks.</title>
        <authorList>
            <person name="Woliy K."/>
            <person name="Mania D."/>
            <person name="Bakken L.R."/>
            <person name="Frostegard A."/>
        </authorList>
    </citation>
    <scope>NUCLEOTIDE SEQUENCE [LARGE SCALE GENOMIC DNA]</scope>
    <source>
        <strain evidence="2 3">AC50a</strain>
    </source>
</reference>
<dbReference type="PANTHER" id="PTHR33121:SF79">
    <property type="entry name" value="CYCLIC DI-GMP PHOSPHODIESTERASE PDED-RELATED"/>
    <property type="match status" value="1"/>
</dbReference>
<keyword evidence="2" id="KW-0418">Kinase</keyword>
<dbReference type="GO" id="GO:0071111">
    <property type="term" value="F:cyclic-guanylate-specific phosphodiesterase activity"/>
    <property type="evidence" value="ECO:0007669"/>
    <property type="project" value="InterPro"/>
</dbReference>
<keyword evidence="2" id="KW-0808">Transferase</keyword>
<accession>A0A2J0Z5Z0</accession>
<evidence type="ECO:0000313" key="2">
    <source>
        <dbReference type="EMBL" id="PJR15933.1"/>
    </source>
</evidence>
<comment type="caution">
    <text evidence="2">The sequence shown here is derived from an EMBL/GenBank/DDBJ whole genome shotgun (WGS) entry which is preliminary data.</text>
</comment>
<sequence length="275" mass="29621">MEHLRRFDRVVGAVTQAMREGRIGFSLQQVNAVGDTGEVLYSECLGRLVERDGAVRTSEEFTAFLEASGRFASFDRYMLGLAFEWLDCNPSGVLGCDISAGNILDENTWSELYDLLSRNREMASRLVLEITECLPLATLPMAAEFIEGARELGYRIALDSFGTGHSTPESLLSVPVDIVKLDAFFIGRGQSGGKGQGGGKGFLDHLVGLASCVAPTVVVDGIETYGQLEAVKKAGATHVQGFLLSEPTLYPVYCGQPAPLPAAIRRSAGSRQLHS</sequence>
<protein>
    <submittedName>
        <fullName evidence="2">Histidine kinase</fullName>
    </submittedName>
</protein>
<dbReference type="SMART" id="SM00052">
    <property type="entry name" value="EAL"/>
    <property type="match status" value="1"/>
</dbReference>
<dbReference type="PANTHER" id="PTHR33121">
    <property type="entry name" value="CYCLIC DI-GMP PHOSPHODIESTERASE PDEF"/>
    <property type="match status" value="1"/>
</dbReference>
<proteinExistence type="predicted"/>